<dbReference type="InterPro" id="IPR052050">
    <property type="entry name" value="SecEffector_AnkRepeat"/>
</dbReference>
<accession>A0A8T1VK49</accession>
<name>A0A8T1VK49_9STRA</name>
<dbReference type="EMBL" id="JAGDFL010000855">
    <property type="protein sequence ID" value="KAG7380558.1"/>
    <property type="molecule type" value="Genomic_DNA"/>
</dbReference>
<organism evidence="1 2">
    <name type="scientific">Phytophthora boehmeriae</name>
    <dbReference type="NCBI Taxonomy" id="109152"/>
    <lineage>
        <taxon>Eukaryota</taxon>
        <taxon>Sar</taxon>
        <taxon>Stramenopiles</taxon>
        <taxon>Oomycota</taxon>
        <taxon>Peronosporomycetes</taxon>
        <taxon>Peronosporales</taxon>
        <taxon>Peronosporaceae</taxon>
        <taxon>Phytophthora</taxon>
    </lineage>
</organism>
<keyword evidence="2" id="KW-1185">Reference proteome</keyword>
<gene>
    <name evidence="1" type="ORF">PHYBOEH_011390</name>
</gene>
<dbReference type="PANTHER" id="PTHR46586">
    <property type="entry name" value="ANKYRIN REPEAT-CONTAINING PROTEIN"/>
    <property type="match status" value="1"/>
</dbReference>
<evidence type="ECO:0008006" key="3">
    <source>
        <dbReference type="Google" id="ProtNLM"/>
    </source>
</evidence>
<dbReference type="PANTHER" id="PTHR46586:SF3">
    <property type="entry name" value="ANKYRIN REPEAT-CONTAINING PROTEIN"/>
    <property type="match status" value="1"/>
</dbReference>
<comment type="caution">
    <text evidence="1">The sequence shown here is derived from an EMBL/GenBank/DDBJ whole genome shotgun (WGS) entry which is preliminary data.</text>
</comment>
<dbReference type="Proteomes" id="UP000693981">
    <property type="component" value="Unassembled WGS sequence"/>
</dbReference>
<evidence type="ECO:0000313" key="1">
    <source>
        <dbReference type="EMBL" id="KAG7380558.1"/>
    </source>
</evidence>
<protein>
    <recommendedName>
        <fullName evidence="3">Ankyrin repeat-containing protein</fullName>
    </recommendedName>
</protein>
<dbReference type="OrthoDB" id="94960at2759"/>
<sequence>MPVSSRPAGFTRRWRRLLGAEPALTRVVSSLTPREAVCLLVCALDAHVLHCSAAYGCAEVVQRLLRFRMSHHSLLGDVKKPRSKPYKPSTPSKRTKRLAWVTRNIPCQFPAEVMYEAARLGDQEVVEWLHALCSYERHKAMEYAASLGRLETVMWLHEQGDTETKEALQDGTSAQDTAEVQVYMVQPLETQETSLQAVNWVAVFPKRKLFREVFASRAGLLADVPLAEAEPPVRGKRDRAATSNAIDAFSTPLSPEKRRSSMDTPPMGCVRLLNNVNGSTLYRCASMGHFDMIKWLLKRRLASPSFALSMKERELVLRSVVGRGVLDSDSLDAVALFGDNGGEKTAAASTSVEVSSGVTTGVATTTAAMVIASATGSEAGFGPASGGRGSMTSKKPGFGSYAWGIPGKTSPKWQRRFVRLAVQYEPESSLPLDWVPLWAAQRGELFVLQQLYRVKHPQLFTRQTFAGIMRYTKAGDALQWFQTHSPTNIGDSAVVAWGVKYRQFAYLSYVFLDYQPVRTEERFRLHGVEYALHVACAMGHLDVVTWICGNCEIFLSVPAAELHAKLGRLSIWKDALVAAARNGQVKVLVWLHEKFTFFQKVPDSPRKMTLVGVMADAAAGHGQCSVLRWLQATVGPQMECPTDDSTEQATTEKESTVAQTSFVSTSGLLEAMVNRHIDVVQWICAADIDLVGRQTPERRGELATFLREEADGFVPSKLGFVFPPL</sequence>
<proteinExistence type="predicted"/>
<reference evidence="1" key="1">
    <citation type="submission" date="2021-02" db="EMBL/GenBank/DDBJ databases">
        <authorList>
            <person name="Palmer J.M."/>
        </authorList>
    </citation>
    <scope>NUCLEOTIDE SEQUENCE</scope>
    <source>
        <strain evidence="1">SCRP23</strain>
    </source>
</reference>
<dbReference type="AlphaFoldDB" id="A0A8T1VK49"/>
<evidence type="ECO:0000313" key="2">
    <source>
        <dbReference type="Proteomes" id="UP000693981"/>
    </source>
</evidence>